<dbReference type="GO" id="GO:0046688">
    <property type="term" value="P:response to copper ion"/>
    <property type="evidence" value="ECO:0007669"/>
    <property type="project" value="InterPro"/>
</dbReference>
<keyword evidence="4" id="KW-0186">Copper</keyword>
<feature type="chain" id="PRO_5041975203" evidence="7">
    <location>
        <begin position="33"/>
        <end position="214"/>
    </location>
</feature>
<proteinExistence type="predicted"/>
<dbReference type="Proteomes" id="UP001304340">
    <property type="component" value="Chromosome"/>
</dbReference>
<dbReference type="InterPro" id="IPR007348">
    <property type="entry name" value="CopC_dom"/>
</dbReference>
<dbReference type="PANTHER" id="PTHR34820:SF4">
    <property type="entry name" value="INNER MEMBRANE PROTEIN YEBZ"/>
    <property type="match status" value="1"/>
</dbReference>
<feature type="domain" description="CopC" evidence="8">
    <location>
        <begin position="33"/>
        <end position="126"/>
    </location>
</feature>
<evidence type="ECO:0000313" key="10">
    <source>
        <dbReference type="Proteomes" id="UP001304340"/>
    </source>
</evidence>
<dbReference type="SUPFAM" id="SSF81296">
    <property type="entry name" value="E set domains"/>
    <property type="match status" value="1"/>
</dbReference>
<keyword evidence="6" id="KW-0472">Membrane</keyword>
<dbReference type="GO" id="GO:0042597">
    <property type="term" value="C:periplasmic space"/>
    <property type="evidence" value="ECO:0007669"/>
    <property type="project" value="InterPro"/>
</dbReference>
<dbReference type="EMBL" id="CP138359">
    <property type="protein sequence ID" value="WPF83485.1"/>
    <property type="molecule type" value="Genomic_DNA"/>
</dbReference>
<dbReference type="Pfam" id="PF04234">
    <property type="entry name" value="CopC"/>
    <property type="match status" value="1"/>
</dbReference>
<dbReference type="GO" id="GO:0030313">
    <property type="term" value="C:cell envelope"/>
    <property type="evidence" value="ECO:0007669"/>
    <property type="project" value="UniProtKB-SubCell"/>
</dbReference>
<keyword evidence="6" id="KW-1133">Transmembrane helix</keyword>
<organism evidence="9 10">
    <name type="scientific">Sanguibacter biliveldensis</name>
    <dbReference type="NCBI Taxonomy" id="3030830"/>
    <lineage>
        <taxon>Bacteria</taxon>
        <taxon>Bacillati</taxon>
        <taxon>Actinomycetota</taxon>
        <taxon>Actinomycetes</taxon>
        <taxon>Micrococcales</taxon>
        <taxon>Sanguibacteraceae</taxon>
        <taxon>Sanguibacter</taxon>
    </lineage>
</organism>
<dbReference type="GO" id="GO:0005886">
    <property type="term" value="C:plasma membrane"/>
    <property type="evidence" value="ECO:0007669"/>
    <property type="project" value="TreeGrafter"/>
</dbReference>
<dbReference type="PANTHER" id="PTHR34820">
    <property type="entry name" value="INNER MEMBRANE PROTEIN YEBZ"/>
    <property type="match status" value="1"/>
</dbReference>
<evidence type="ECO:0000256" key="3">
    <source>
        <dbReference type="ARBA" id="ARBA00022729"/>
    </source>
</evidence>
<evidence type="ECO:0000313" key="9">
    <source>
        <dbReference type="EMBL" id="WPF83485.1"/>
    </source>
</evidence>
<evidence type="ECO:0000259" key="8">
    <source>
        <dbReference type="Pfam" id="PF04234"/>
    </source>
</evidence>
<protein>
    <submittedName>
        <fullName evidence="9">Copper resistance protein CopC</fullName>
    </submittedName>
</protein>
<comment type="subcellular location">
    <subcellularLocation>
        <location evidence="1">Cell envelope</location>
    </subcellularLocation>
</comment>
<dbReference type="KEGG" id="sbil:SANBI_001167"/>
<dbReference type="GO" id="GO:0005507">
    <property type="term" value="F:copper ion binding"/>
    <property type="evidence" value="ECO:0007669"/>
    <property type="project" value="InterPro"/>
</dbReference>
<dbReference type="RefSeq" id="WP_319159812.1">
    <property type="nucleotide sequence ID" value="NZ_CP138359.1"/>
</dbReference>
<feature type="region of interest" description="Disordered" evidence="5">
    <location>
        <begin position="123"/>
        <end position="174"/>
    </location>
</feature>
<dbReference type="InterPro" id="IPR014756">
    <property type="entry name" value="Ig_E-set"/>
</dbReference>
<keyword evidence="2" id="KW-0479">Metal-binding</keyword>
<feature type="transmembrane region" description="Helical" evidence="6">
    <location>
        <begin position="177"/>
        <end position="199"/>
    </location>
</feature>
<feature type="compositionally biased region" description="Low complexity" evidence="5">
    <location>
        <begin position="138"/>
        <end position="160"/>
    </location>
</feature>
<dbReference type="AlphaFoldDB" id="A0AAF0Z4V3"/>
<name>A0AAF0Z4V3_9MICO</name>
<evidence type="ECO:0000256" key="5">
    <source>
        <dbReference type="SAM" id="MobiDB-lite"/>
    </source>
</evidence>
<keyword evidence="6" id="KW-0812">Transmembrane</keyword>
<dbReference type="InterPro" id="IPR032694">
    <property type="entry name" value="CopC/D"/>
</dbReference>
<gene>
    <name evidence="9" type="ORF">SANBI_001167</name>
</gene>
<reference evidence="10" key="1">
    <citation type="submission" date="2023-11" db="EMBL/GenBank/DDBJ databases">
        <authorList>
            <person name="Helweg L.P."/>
            <person name="Kiel A."/>
            <person name="Hitz F."/>
            <person name="Ruckert-Reed C."/>
            <person name="Busche T."/>
            <person name="Kaltschmidt B."/>
            <person name="Kaltschmidt C."/>
        </authorList>
    </citation>
    <scope>NUCLEOTIDE SEQUENCE [LARGE SCALE GENOMIC DNA]</scope>
    <source>
        <strain evidence="10">4.1</strain>
    </source>
</reference>
<dbReference type="GO" id="GO:0006825">
    <property type="term" value="P:copper ion transport"/>
    <property type="evidence" value="ECO:0007669"/>
    <property type="project" value="InterPro"/>
</dbReference>
<keyword evidence="10" id="KW-1185">Reference proteome</keyword>
<evidence type="ECO:0000256" key="6">
    <source>
        <dbReference type="SAM" id="Phobius"/>
    </source>
</evidence>
<dbReference type="Gene3D" id="2.60.40.1220">
    <property type="match status" value="1"/>
</dbReference>
<feature type="signal peptide" evidence="7">
    <location>
        <begin position="1"/>
        <end position="32"/>
    </location>
</feature>
<dbReference type="InterPro" id="IPR014755">
    <property type="entry name" value="Cu-Rt/internalin_Ig-like"/>
</dbReference>
<keyword evidence="3 7" id="KW-0732">Signal</keyword>
<evidence type="ECO:0000256" key="1">
    <source>
        <dbReference type="ARBA" id="ARBA00004196"/>
    </source>
</evidence>
<evidence type="ECO:0000256" key="2">
    <source>
        <dbReference type="ARBA" id="ARBA00022723"/>
    </source>
</evidence>
<accession>A0AAF0Z4V3</accession>
<evidence type="ECO:0000256" key="7">
    <source>
        <dbReference type="SAM" id="SignalP"/>
    </source>
</evidence>
<sequence>MTARSSRAASRTAGTGALLALFVAVAAQPAAAHDQLLDSSPGVGERLDVAPTEVTLRFSDEILAIGPAVIVADDAGTTWTVGDPVLDGPDVVTELADDVPDGSYEVRWRVVSSDGHPITGVIPFSVGDAAPASGSETGSAAPADPSDSSDAEPAAGSAGEQPEVAVSAADPEAGPGWVRPVVVGVLGALAASLVFWVAVRPSRRHPSPPDDASL</sequence>
<evidence type="ECO:0000256" key="4">
    <source>
        <dbReference type="ARBA" id="ARBA00023008"/>
    </source>
</evidence>